<evidence type="ECO:0000313" key="1">
    <source>
        <dbReference type="EMBL" id="TDQ50368.1"/>
    </source>
</evidence>
<gene>
    <name evidence="1" type="ORF">EV696_10249</name>
</gene>
<sequence>MLEPSLLEAYRHTDYFINLGAEQLCLRVDEPYPALDSLLRTYRCNSAALITADNPCSQLLTDEQNQQRRQQLDTELQQRQFISFQGFNRAPHGDWPDEQTRLVLGIDYVNAETLARQFEQNGFLFFEPQKAVQLCLVDFS</sequence>
<evidence type="ECO:0000313" key="2">
    <source>
        <dbReference type="Proteomes" id="UP000295375"/>
    </source>
</evidence>
<dbReference type="Proteomes" id="UP000295375">
    <property type="component" value="Unassembled WGS sequence"/>
</dbReference>
<organism evidence="1 2">
    <name type="scientific">Permianibacter aggregans</name>
    <dbReference type="NCBI Taxonomy" id="1510150"/>
    <lineage>
        <taxon>Bacteria</taxon>
        <taxon>Pseudomonadati</taxon>
        <taxon>Pseudomonadota</taxon>
        <taxon>Gammaproteobacteria</taxon>
        <taxon>Pseudomonadales</taxon>
        <taxon>Pseudomonadaceae</taxon>
        <taxon>Permianibacter</taxon>
    </lineage>
</organism>
<proteinExistence type="predicted"/>
<accession>A0A4R6USU1</accession>
<dbReference type="EMBL" id="SNYM01000002">
    <property type="protein sequence ID" value="TDQ50368.1"/>
    <property type="molecule type" value="Genomic_DNA"/>
</dbReference>
<reference evidence="1 2" key="1">
    <citation type="submission" date="2019-03" db="EMBL/GenBank/DDBJ databases">
        <title>Genomic Encyclopedia of Type Strains, Phase IV (KMG-IV): sequencing the most valuable type-strain genomes for metagenomic binning, comparative biology and taxonomic classification.</title>
        <authorList>
            <person name="Goeker M."/>
        </authorList>
    </citation>
    <scope>NUCLEOTIDE SEQUENCE [LARGE SCALE GENOMIC DNA]</scope>
    <source>
        <strain evidence="1 2">DSM 103792</strain>
    </source>
</reference>
<dbReference type="RefSeq" id="WP_133587471.1">
    <property type="nucleotide sequence ID" value="NZ_CP037953.1"/>
</dbReference>
<dbReference type="AlphaFoldDB" id="A0A4R6USU1"/>
<dbReference type="InterPro" id="IPR021710">
    <property type="entry name" value="DUF3293"/>
</dbReference>
<dbReference type="Pfam" id="PF11697">
    <property type="entry name" value="DUF3293"/>
    <property type="match status" value="1"/>
</dbReference>
<name>A0A4R6USU1_9GAMM</name>
<keyword evidence="2" id="KW-1185">Reference proteome</keyword>
<dbReference type="OrthoDB" id="7041907at2"/>
<protein>
    <submittedName>
        <fullName evidence="1">Uncharacterized protein DUF3293</fullName>
    </submittedName>
</protein>
<comment type="caution">
    <text evidence="1">The sequence shown here is derived from an EMBL/GenBank/DDBJ whole genome shotgun (WGS) entry which is preliminary data.</text>
</comment>